<protein>
    <submittedName>
        <fullName evidence="2">AIPR protein</fullName>
    </submittedName>
</protein>
<proteinExistence type="predicted"/>
<gene>
    <name evidence="2" type="ORF">FB390_3853</name>
</gene>
<dbReference type="AlphaFoldDB" id="A0A543FE80"/>
<dbReference type="Proteomes" id="UP000316331">
    <property type="component" value="Unassembled WGS sequence"/>
</dbReference>
<evidence type="ECO:0000313" key="3">
    <source>
        <dbReference type="Proteomes" id="UP000316331"/>
    </source>
</evidence>
<evidence type="ECO:0000259" key="1">
    <source>
        <dbReference type="Pfam" id="PF10592"/>
    </source>
</evidence>
<keyword evidence="3" id="KW-1185">Reference proteome</keyword>
<evidence type="ECO:0000313" key="2">
    <source>
        <dbReference type="EMBL" id="TQM32175.1"/>
    </source>
</evidence>
<sequence>MDRITKAFLGEFQESEGLASSEESKVFEMFATYCALSEVHHDSVDITDFHIGGGADLGIDGIAIILNGTPINSVEEVQGQMDSSGHVDVMFMFVQAKSSSSFSGESIANFLDGVDEFFSENPRLPMNDRVVSLRLIMEEVYANSSKFKKSKPVCRVCYATTGRWTDDPYLIAKVEKSVDVLRSTNLFSDVQFVPMGADELQEAYQRSKNSVTAEFAFANKVLLPPIDGVDEAYFGWISATEYLKIIEDGVGGVRKSLFTDNVRDFQSYNPVNTEIYSTIESKNDRGRFVVLNNGITIVARSLSTTRDKVIISDYQIVNGCQTSHVLFEAKEYVDETVHVPVKVIATQNEDVVNRIVTATNRQTQVTTDDLHARLGFAKKLESYFVAHDDKERLYLERRSRQYAAVQGIEKVRIVTKPQLIKAFAGMFLNEPHRALGYSGELDPWVGSKIFNDLHKLEPYYTAAYAHYKLEFFFRNGAIDSVYKPARFHLLMIVRSQVAGPAIPDLTTRKAEKYSQTICESLWDGAKALKAFSDATQVVDKVVQIEDLSRDYAKARPFLDDINAQLGTVPLRGGSA</sequence>
<organism evidence="2 3">
    <name type="scientific">Nocardia bhagyanarayanae</name>
    <dbReference type="NCBI Taxonomy" id="1215925"/>
    <lineage>
        <taxon>Bacteria</taxon>
        <taxon>Bacillati</taxon>
        <taxon>Actinomycetota</taxon>
        <taxon>Actinomycetes</taxon>
        <taxon>Mycobacteriales</taxon>
        <taxon>Nocardiaceae</taxon>
        <taxon>Nocardia</taxon>
    </lineage>
</organism>
<name>A0A543FE80_9NOCA</name>
<accession>A0A543FE80</accession>
<dbReference type="InterPro" id="IPR018891">
    <property type="entry name" value="AIPR_C"/>
</dbReference>
<comment type="caution">
    <text evidence="2">The sequence shown here is derived from an EMBL/GenBank/DDBJ whole genome shotgun (WGS) entry which is preliminary data.</text>
</comment>
<dbReference type="EMBL" id="VFPG01000001">
    <property type="protein sequence ID" value="TQM32175.1"/>
    <property type="molecule type" value="Genomic_DNA"/>
</dbReference>
<feature type="domain" description="Abortive phage infection protein C-terminal" evidence="1">
    <location>
        <begin position="258"/>
        <end position="440"/>
    </location>
</feature>
<dbReference type="Pfam" id="PF10592">
    <property type="entry name" value="AIPR"/>
    <property type="match status" value="1"/>
</dbReference>
<reference evidence="2 3" key="1">
    <citation type="submission" date="2019-06" db="EMBL/GenBank/DDBJ databases">
        <title>Sequencing the genomes of 1000 actinobacteria strains.</title>
        <authorList>
            <person name="Klenk H.-P."/>
        </authorList>
    </citation>
    <scope>NUCLEOTIDE SEQUENCE [LARGE SCALE GENOMIC DNA]</scope>
    <source>
        <strain evidence="2 3">DSM 103495</strain>
    </source>
</reference>